<organism evidence="12 13">
    <name type="scientific">Varanus komodoensis</name>
    <name type="common">Komodo dragon</name>
    <dbReference type="NCBI Taxonomy" id="61221"/>
    <lineage>
        <taxon>Eukaryota</taxon>
        <taxon>Metazoa</taxon>
        <taxon>Chordata</taxon>
        <taxon>Craniata</taxon>
        <taxon>Vertebrata</taxon>
        <taxon>Euteleostomi</taxon>
        <taxon>Lepidosauria</taxon>
        <taxon>Squamata</taxon>
        <taxon>Bifurcata</taxon>
        <taxon>Unidentata</taxon>
        <taxon>Episquamata</taxon>
        <taxon>Toxicofera</taxon>
        <taxon>Anguimorpha</taxon>
        <taxon>Paleoanguimorpha</taxon>
        <taxon>Varanoidea</taxon>
        <taxon>Varanidae</taxon>
        <taxon>Varanus</taxon>
    </lineage>
</organism>
<dbReference type="FunFam" id="2.60.120.920:FF:000004">
    <property type="entry name" value="Butyrophilin subfamily 1 member A1"/>
    <property type="match status" value="1"/>
</dbReference>
<evidence type="ECO:0000313" key="13">
    <source>
        <dbReference type="Proteomes" id="UP000694545"/>
    </source>
</evidence>
<dbReference type="Ensembl" id="ENSVKKT00000020100.1">
    <property type="protein sequence ID" value="ENSVKKP00000019617.1"/>
    <property type="gene ID" value="ENSVKKG00000013281.1"/>
</dbReference>
<keyword evidence="4 7" id="KW-0863">Zinc-finger</keyword>
<evidence type="ECO:0000259" key="10">
    <source>
        <dbReference type="PROSITE" id="PS50119"/>
    </source>
</evidence>
<evidence type="ECO:0000259" key="9">
    <source>
        <dbReference type="PROSITE" id="PS50089"/>
    </source>
</evidence>
<dbReference type="InterPro" id="IPR003877">
    <property type="entry name" value="SPRY_dom"/>
</dbReference>
<evidence type="ECO:0000256" key="2">
    <source>
        <dbReference type="ARBA" id="ARBA00022699"/>
    </source>
</evidence>
<dbReference type="InterPro" id="IPR000315">
    <property type="entry name" value="Znf_B-box"/>
</dbReference>
<dbReference type="PROSITE" id="PS00518">
    <property type="entry name" value="ZF_RING_1"/>
    <property type="match status" value="1"/>
</dbReference>
<feature type="coiled-coil region" evidence="8">
    <location>
        <begin position="172"/>
        <end position="239"/>
    </location>
</feature>
<comment type="similarity">
    <text evidence="1">Belongs to the ohanin/vespryn family.</text>
</comment>
<dbReference type="PROSITE" id="PS50089">
    <property type="entry name" value="ZF_RING_2"/>
    <property type="match status" value="1"/>
</dbReference>
<name>A0A8D2LBP9_VARKO</name>
<dbReference type="Gene3D" id="2.60.120.920">
    <property type="match status" value="1"/>
</dbReference>
<dbReference type="Proteomes" id="UP000694545">
    <property type="component" value="Unplaced"/>
</dbReference>
<dbReference type="SMART" id="SM00589">
    <property type="entry name" value="PRY"/>
    <property type="match status" value="1"/>
</dbReference>
<proteinExistence type="inferred from homology"/>
<dbReference type="AlphaFoldDB" id="A0A8D2LBP9"/>
<dbReference type="GeneID" id="123034586"/>
<dbReference type="InterPro" id="IPR027370">
    <property type="entry name" value="Znf-RING_euk"/>
</dbReference>
<dbReference type="Pfam" id="PF13445">
    <property type="entry name" value="zf-RING_UBOX"/>
    <property type="match status" value="1"/>
</dbReference>
<dbReference type="CDD" id="cd16594">
    <property type="entry name" value="RING-HC_TRIM7-like_C-IV"/>
    <property type="match status" value="1"/>
</dbReference>
<evidence type="ECO:0000256" key="3">
    <source>
        <dbReference type="ARBA" id="ARBA00022723"/>
    </source>
</evidence>
<dbReference type="OMA" id="CDRSKLH"/>
<feature type="domain" description="RING-type" evidence="9">
    <location>
        <begin position="16"/>
        <end position="58"/>
    </location>
</feature>
<sequence length="477" mass="54630">MAAPNPEKSLQDEATCSICLDYFQHPMMIIDCGHNFCRDCIAQCYAGSVNVLSCPQCRKPFPLQNIRPNRHLWNIVELAKQFSLRRASEAGEQKLCKKHQEPLKLFCEQDQTSICVVCDRSKLHKNHTVTPIEEAAHVYQEQIQHCLKTLKEERDKVLAFKSNAAVPSEDLLREAEVERQKLLSEFQQLHQVLKKKEQLLLDQLEKLEKEVEKRKEDHANNFSGEISRLNTLISELEQKCQEPPSGLLQDIGSILNRCRRSRFHPPTTPDSSELKKKLQEVSSESATLQAKLRTFRETLTEPKWIKENVTLDLATAHPRFIVSPNQKSVRWGTVRQELPYNARRFDPSRCVLGCQGFSSGRHQWTVDVNCGTSWAVGIARESVQRKGPFNIAPEEGIWALGFGNGHYKALTSPPTVLNQSKYMTKIQISLDYEGRSVAFFDADEKKSLFLFSLPRLKPDKIFPFFRVGDMNTILHLC</sequence>
<keyword evidence="8" id="KW-0175">Coiled coil</keyword>
<evidence type="ECO:0000256" key="1">
    <source>
        <dbReference type="ARBA" id="ARBA00009651"/>
    </source>
</evidence>
<dbReference type="Pfam" id="PF00643">
    <property type="entry name" value="zf-B_box"/>
    <property type="match status" value="1"/>
</dbReference>
<keyword evidence="13" id="KW-1185">Reference proteome</keyword>
<dbReference type="InterPro" id="IPR013083">
    <property type="entry name" value="Znf_RING/FYVE/PHD"/>
</dbReference>
<gene>
    <name evidence="12" type="primary">LOC123034586</name>
</gene>
<comment type="function">
    <text evidence="6">Neurotoxin that produces dose-dependent hypolocomotion and hyperalgesia in mice. May directly act on the central nervous system, as it is 6500-fold more potent when administered intracerebroventricularly than intraperitoneal.</text>
</comment>
<reference evidence="12" key="2">
    <citation type="submission" date="2025-09" db="UniProtKB">
        <authorList>
            <consortium name="Ensembl"/>
        </authorList>
    </citation>
    <scope>IDENTIFICATION</scope>
</reference>
<feature type="domain" description="B box-type" evidence="10">
    <location>
        <begin position="91"/>
        <end position="132"/>
    </location>
</feature>
<evidence type="ECO:0000259" key="11">
    <source>
        <dbReference type="PROSITE" id="PS50188"/>
    </source>
</evidence>
<dbReference type="GO" id="GO:0008270">
    <property type="term" value="F:zinc ion binding"/>
    <property type="evidence" value="ECO:0007669"/>
    <property type="project" value="UniProtKB-KW"/>
</dbReference>
<dbReference type="InterPro" id="IPR050143">
    <property type="entry name" value="TRIM/RBCC"/>
</dbReference>
<dbReference type="PANTHER" id="PTHR24103">
    <property type="entry name" value="E3 UBIQUITIN-PROTEIN LIGASE TRIM"/>
    <property type="match status" value="1"/>
</dbReference>
<dbReference type="InterPro" id="IPR043136">
    <property type="entry name" value="B30.2/SPRY_sf"/>
</dbReference>
<protein>
    <recommendedName>
        <fullName evidence="14">Zinc finger protein RFP-like</fullName>
    </recommendedName>
</protein>
<dbReference type="CDD" id="cd12888">
    <property type="entry name" value="SPRY_PRY_TRIM7_like"/>
    <property type="match status" value="1"/>
</dbReference>
<dbReference type="InterPro" id="IPR001870">
    <property type="entry name" value="B30.2/SPRY"/>
</dbReference>
<dbReference type="SUPFAM" id="SSF57845">
    <property type="entry name" value="B-box zinc-binding domain"/>
    <property type="match status" value="1"/>
</dbReference>
<evidence type="ECO:0000256" key="7">
    <source>
        <dbReference type="PROSITE-ProRule" id="PRU00024"/>
    </source>
</evidence>
<dbReference type="PROSITE" id="PS50188">
    <property type="entry name" value="B302_SPRY"/>
    <property type="match status" value="1"/>
</dbReference>
<keyword evidence="3" id="KW-0479">Metal-binding</keyword>
<keyword evidence="2" id="KW-0800">Toxin</keyword>
<dbReference type="PROSITE" id="PS50119">
    <property type="entry name" value="ZF_BBOX"/>
    <property type="match status" value="1"/>
</dbReference>
<dbReference type="SUPFAM" id="SSF49899">
    <property type="entry name" value="Concanavalin A-like lectins/glucanases"/>
    <property type="match status" value="1"/>
</dbReference>
<dbReference type="Gene3D" id="3.30.160.60">
    <property type="entry name" value="Classic Zinc Finger"/>
    <property type="match status" value="1"/>
</dbReference>
<dbReference type="CDD" id="cd19762">
    <property type="entry name" value="Bbox2_TRIM7-like"/>
    <property type="match status" value="1"/>
</dbReference>
<dbReference type="InterPro" id="IPR013320">
    <property type="entry name" value="ConA-like_dom_sf"/>
</dbReference>
<dbReference type="Gene3D" id="3.30.40.10">
    <property type="entry name" value="Zinc/RING finger domain, C3HC4 (zinc finger)"/>
    <property type="match status" value="1"/>
</dbReference>
<dbReference type="SMART" id="SM00336">
    <property type="entry name" value="BBOX"/>
    <property type="match status" value="1"/>
</dbReference>
<reference evidence="12" key="1">
    <citation type="submission" date="2025-08" db="UniProtKB">
        <authorList>
            <consortium name="Ensembl"/>
        </authorList>
    </citation>
    <scope>IDENTIFICATION</scope>
</reference>
<dbReference type="InterPro" id="IPR001841">
    <property type="entry name" value="Znf_RING"/>
</dbReference>
<dbReference type="InterPro" id="IPR017907">
    <property type="entry name" value="Znf_RING_CS"/>
</dbReference>
<dbReference type="RefSeq" id="XP_044307971.1">
    <property type="nucleotide sequence ID" value="XM_044452036.1"/>
</dbReference>
<evidence type="ECO:0000256" key="8">
    <source>
        <dbReference type="SAM" id="Coils"/>
    </source>
</evidence>
<evidence type="ECO:0000256" key="6">
    <source>
        <dbReference type="ARBA" id="ARBA00034460"/>
    </source>
</evidence>
<dbReference type="SMART" id="SM00184">
    <property type="entry name" value="RING"/>
    <property type="match status" value="1"/>
</dbReference>
<accession>A0A8D2LBP9</accession>
<dbReference type="PRINTS" id="PR01407">
    <property type="entry name" value="BUTYPHLNCDUF"/>
</dbReference>
<feature type="domain" description="B30.2/SPRY" evidence="11">
    <location>
        <begin position="287"/>
        <end position="477"/>
    </location>
</feature>
<keyword evidence="2" id="KW-0528">Neurotoxin</keyword>
<dbReference type="Pfam" id="PF00622">
    <property type="entry name" value="SPRY"/>
    <property type="match status" value="1"/>
</dbReference>
<dbReference type="SMART" id="SM00449">
    <property type="entry name" value="SPRY"/>
    <property type="match status" value="1"/>
</dbReference>
<dbReference type="SUPFAM" id="SSF57850">
    <property type="entry name" value="RING/U-box"/>
    <property type="match status" value="1"/>
</dbReference>
<evidence type="ECO:0000256" key="5">
    <source>
        <dbReference type="ARBA" id="ARBA00022833"/>
    </source>
</evidence>
<evidence type="ECO:0000256" key="4">
    <source>
        <dbReference type="ARBA" id="ARBA00022771"/>
    </source>
</evidence>
<dbReference type="InterPro" id="IPR003879">
    <property type="entry name" value="Butyrophylin_SPRY"/>
</dbReference>
<dbReference type="InterPro" id="IPR006574">
    <property type="entry name" value="PRY"/>
</dbReference>
<evidence type="ECO:0000313" key="12">
    <source>
        <dbReference type="Ensembl" id="ENSVKKP00000019617.1"/>
    </source>
</evidence>
<evidence type="ECO:0008006" key="14">
    <source>
        <dbReference type="Google" id="ProtNLM"/>
    </source>
</evidence>
<keyword evidence="5" id="KW-0862">Zinc</keyword>
<dbReference type="Pfam" id="PF13765">
    <property type="entry name" value="PRY"/>
    <property type="match status" value="1"/>
</dbReference>